<dbReference type="InterPro" id="IPR009769">
    <property type="entry name" value="EDR2_C"/>
</dbReference>
<protein>
    <recommendedName>
        <fullName evidence="2">Protein ENHANCED DISEASE RESISTANCE 2 C-terminal domain-containing protein</fullName>
    </recommendedName>
</protein>
<dbReference type="AlphaFoldDB" id="A0A7S3Q3C1"/>
<reference evidence="3" key="1">
    <citation type="submission" date="2021-01" db="EMBL/GenBank/DDBJ databases">
        <authorList>
            <person name="Corre E."/>
            <person name="Pelletier E."/>
            <person name="Niang G."/>
            <person name="Scheremetjew M."/>
            <person name="Finn R."/>
            <person name="Kale V."/>
            <person name="Holt S."/>
            <person name="Cochrane G."/>
            <person name="Meng A."/>
            <person name="Brown T."/>
            <person name="Cohen L."/>
        </authorList>
    </citation>
    <scope>NUCLEOTIDE SEQUENCE</scope>
    <source>
        <strain evidence="3">MM31A-1</strain>
    </source>
</reference>
<organism evidence="3">
    <name type="scientific">Chaetoceros debilis</name>
    <dbReference type="NCBI Taxonomy" id="122233"/>
    <lineage>
        <taxon>Eukaryota</taxon>
        <taxon>Sar</taxon>
        <taxon>Stramenopiles</taxon>
        <taxon>Ochrophyta</taxon>
        <taxon>Bacillariophyta</taxon>
        <taxon>Coscinodiscophyceae</taxon>
        <taxon>Chaetocerotophycidae</taxon>
        <taxon>Chaetocerotales</taxon>
        <taxon>Chaetocerotaceae</taxon>
        <taxon>Chaetoceros</taxon>
    </lineage>
</organism>
<evidence type="ECO:0000313" key="3">
    <source>
        <dbReference type="EMBL" id="CAE0463892.1"/>
    </source>
</evidence>
<dbReference type="PANTHER" id="PTHR12136">
    <property type="entry name" value="ENHANCED DISEASE RESISTANCE-RELATED"/>
    <property type="match status" value="1"/>
</dbReference>
<feature type="region of interest" description="Disordered" evidence="1">
    <location>
        <begin position="150"/>
        <end position="175"/>
    </location>
</feature>
<name>A0A7S3Q3C1_9STRA</name>
<dbReference type="InterPro" id="IPR045096">
    <property type="entry name" value="EDR2-like"/>
</dbReference>
<gene>
    <name evidence="3" type="ORF">CDEB00056_LOCUS8733</name>
</gene>
<dbReference type="EMBL" id="HBIO01011237">
    <property type="protein sequence ID" value="CAE0463892.1"/>
    <property type="molecule type" value="Transcribed_RNA"/>
</dbReference>
<sequence length="461" mass="51346">MAKDESVRGREIRTTWEDSGKSTKSSSSRKKSSSRRSLDDYLMKKNKRSGAHNRQIEECDISLCTATTSAKPLSQPTCVMKRNPQAIVHRMPSLNRFSSLAKVGSFPNLMLIEVKDATSKPVTEVATSHFGGVGLGIANHIYGSRLTPELKIKPSPTTEETRNENEGCDQQSDETDRTVQLMTASADEVLTEEDAISIRLKSTLFEPPPLPQKYWTEPSSSSFNVRGANYLKDRKKIPSADNLFRLFAVDLVKVSDPILTGMCNHPDERVQRSLRAEKSDRDVSPMPPFIFCVNITLPGSPAHHLVMYYAVDDLSLIAPRSTGASSADNNNKVPFNKLASRFFFGDSDEFRDSTFKLIPRIVKGNFLVKNAVGNKPTILGKKLKQHYIQDDRFFELIVDVASDKIAKRVVGLSVGYAKSLVVDMGFVLEGKHKTTLPENMMGTVRLNNIDFKADLRSVKQP</sequence>
<feature type="domain" description="Protein ENHANCED DISEASE RESISTANCE 2 C-terminal" evidence="2">
    <location>
        <begin position="215"/>
        <end position="450"/>
    </location>
</feature>
<evidence type="ECO:0000256" key="1">
    <source>
        <dbReference type="SAM" id="MobiDB-lite"/>
    </source>
</evidence>
<accession>A0A7S3Q3C1</accession>
<feature type="compositionally biased region" description="Basic and acidic residues" evidence="1">
    <location>
        <begin position="1"/>
        <end position="21"/>
    </location>
</feature>
<feature type="region of interest" description="Disordered" evidence="1">
    <location>
        <begin position="1"/>
        <end position="49"/>
    </location>
</feature>
<dbReference type="Pfam" id="PF07059">
    <property type="entry name" value="EDR2_C"/>
    <property type="match status" value="1"/>
</dbReference>
<proteinExistence type="predicted"/>
<evidence type="ECO:0000259" key="2">
    <source>
        <dbReference type="Pfam" id="PF07059"/>
    </source>
</evidence>
<dbReference type="PANTHER" id="PTHR12136:SF41">
    <property type="entry name" value="PLECKSTRIN HOMOLOGY (PH) AND LIPID-BINDING START DOMAINS-CONTAINING PROTEIN"/>
    <property type="match status" value="1"/>
</dbReference>